<dbReference type="GO" id="GO:0008658">
    <property type="term" value="F:penicillin binding"/>
    <property type="evidence" value="ECO:0007669"/>
    <property type="project" value="InterPro"/>
</dbReference>
<comment type="subcellular location">
    <subcellularLocation>
        <location evidence="2">Cell membrane</location>
    </subcellularLocation>
    <subcellularLocation>
        <location evidence="1">Membrane</location>
        <topology evidence="1">Single-pass membrane protein</topology>
    </subcellularLocation>
</comment>
<keyword evidence="17" id="KW-0131">Cell cycle</keyword>
<name>A0A840QRA2_9BACI</name>
<evidence type="ECO:0000256" key="5">
    <source>
        <dbReference type="ARBA" id="ARBA00012448"/>
    </source>
</evidence>
<evidence type="ECO:0000256" key="9">
    <source>
        <dbReference type="ARBA" id="ARBA00022984"/>
    </source>
</evidence>
<evidence type="ECO:0000259" key="16">
    <source>
        <dbReference type="Pfam" id="PF03717"/>
    </source>
</evidence>
<dbReference type="UniPathway" id="UPA00219"/>
<feature type="domain" description="Penicillin-binding protein transpeptidase" evidence="15">
    <location>
        <begin position="332"/>
        <end position="639"/>
    </location>
</feature>
<dbReference type="GO" id="GO:0009252">
    <property type="term" value="P:peptidoglycan biosynthetic process"/>
    <property type="evidence" value="ECO:0007669"/>
    <property type="project" value="UniProtKB-UniPathway"/>
</dbReference>
<organism evidence="17 18">
    <name type="scientific">Texcoconibacillus texcoconensis</name>
    <dbReference type="NCBI Taxonomy" id="1095777"/>
    <lineage>
        <taxon>Bacteria</taxon>
        <taxon>Bacillati</taxon>
        <taxon>Bacillota</taxon>
        <taxon>Bacilli</taxon>
        <taxon>Bacillales</taxon>
        <taxon>Bacillaceae</taxon>
        <taxon>Texcoconibacillus</taxon>
    </lineage>
</organism>
<evidence type="ECO:0000313" key="17">
    <source>
        <dbReference type="EMBL" id="MBB5173894.1"/>
    </source>
</evidence>
<dbReference type="GO" id="GO:0071972">
    <property type="term" value="F:peptidoglycan L,D-transpeptidase activity"/>
    <property type="evidence" value="ECO:0007669"/>
    <property type="project" value="TreeGrafter"/>
</dbReference>
<keyword evidence="6" id="KW-1003">Cell membrane</keyword>
<evidence type="ECO:0000256" key="10">
    <source>
        <dbReference type="ARBA" id="ARBA00022989"/>
    </source>
</evidence>
<protein>
    <recommendedName>
        <fullName evidence="5">serine-type D-Ala-D-Ala carboxypeptidase</fullName>
        <ecNumber evidence="5">3.4.16.4</ecNumber>
    </recommendedName>
</protein>
<evidence type="ECO:0000256" key="13">
    <source>
        <dbReference type="ARBA" id="ARBA00034000"/>
    </source>
</evidence>
<dbReference type="InterPro" id="IPR012338">
    <property type="entry name" value="Beta-lactam/transpept-like"/>
</dbReference>
<evidence type="ECO:0000256" key="7">
    <source>
        <dbReference type="ARBA" id="ARBA00022692"/>
    </source>
</evidence>
<feature type="transmembrane region" description="Helical" evidence="14">
    <location>
        <begin position="12"/>
        <end position="32"/>
    </location>
</feature>
<dbReference type="GO" id="GO:0008360">
    <property type="term" value="P:regulation of cell shape"/>
    <property type="evidence" value="ECO:0007669"/>
    <property type="project" value="UniProtKB-KW"/>
</dbReference>
<sequence>MAEKKSHLPSRLNVLFFCVFLLFSILILRLGIVQIVQGEEYQEQLERTVNISAPIEAPRGIVYDRYGHPVVDNELVFTVTYTNPGHTSIAMLEVAESLAEIIDLDTSNIYEQELKDYWLMTREDEAEELVSVEEIQSEDLSNEEVHQLQLDRIHDEDLESLTEEELGIVAVWRELISGYRNLPHKVKRGIEYEDAAKIMENLDNFPGVDIIRDADRKYVYGGSLQSVFGRTGTIPREKLDYYLANGYDRTDIVGTSYLEQEYEHVLQGRDGRLENYMDRSGELLNHPDEILGRRGNDLILSVDMELQQRVEEIIKDEVDEVSNSFLGNEDAYVVMMEPHTGEVLSMAGYSSEFGAFGSAFEMGSVVKGATILAGLDTGVISPGTIIHDRPLSLPGAHIRSHEIMGQIDDLTALERSSNIYMAEIAMRLIGYTPSAGSNWGNFHEGYDTLRSYYEQFGLGVSTGIDLPNEFIGFNGGYGYPGNLMYFSFGQFDTYTPLQLVQYVSTIANGGYRIAPQIVTEIREPNNDRSELGNIISQIEPKVLNTIDVDDTYMERVQEGFRRVMNGSRGTARAYFANKPYEAAGKTGTAQVKVDGEDANNQTLVGYAPYDNPEVAFSVVVPGISRQESGVANRIGEGILDAYFELKEDGRQGPQDVGVEVVEPEESE</sequence>
<dbReference type="PANTHER" id="PTHR30627">
    <property type="entry name" value="PEPTIDOGLYCAN D,D-TRANSPEPTIDASE"/>
    <property type="match status" value="1"/>
</dbReference>
<keyword evidence="10 14" id="KW-1133">Transmembrane helix</keyword>
<feature type="domain" description="Penicillin-binding protein dimerisation" evidence="16">
    <location>
        <begin position="55"/>
        <end position="284"/>
    </location>
</feature>
<dbReference type="Pfam" id="PF00905">
    <property type="entry name" value="Transpeptidase"/>
    <property type="match status" value="1"/>
</dbReference>
<comment type="catalytic activity">
    <reaction evidence="13">
        <text>Preferential cleavage: (Ac)2-L-Lys-D-Ala-|-D-Ala. Also transpeptidation of peptidyl-alanyl moieties that are N-acyl substituents of D-alanine.</text>
        <dbReference type="EC" id="3.4.16.4"/>
    </reaction>
</comment>
<dbReference type="SUPFAM" id="SSF56601">
    <property type="entry name" value="beta-lactamase/transpeptidase-like"/>
    <property type="match status" value="1"/>
</dbReference>
<keyword evidence="7 14" id="KW-0812">Transmembrane</keyword>
<proteinExistence type="inferred from homology"/>
<dbReference type="Gene3D" id="3.40.710.10">
    <property type="entry name" value="DD-peptidase/beta-lactamase superfamily"/>
    <property type="match status" value="1"/>
</dbReference>
<keyword evidence="17" id="KW-0132">Cell division</keyword>
<keyword evidence="9" id="KW-0573">Peptidoglycan synthesis</keyword>
<evidence type="ECO:0000259" key="15">
    <source>
        <dbReference type="Pfam" id="PF00905"/>
    </source>
</evidence>
<dbReference type="InterPro" id="IPR001460">
    <property type="entry name" value="PCN-bd_Tpept"/>
</dbReference>
<dbReference type="PANTHER" id="PTHR30627:SF2">
    <property type="entry name" value="PEPTIDOGLYCAN D,D-TRANSPEPTIDASE MRDA"/>
    <property type="match status" value="1"/>
</dbReference>
<dbReference type="GO" id="GO:0051301">
    <property type="term" value="P:cell division"/>
    <property type="evidence" value="ECO:0007669"/>
    <property type="project" value="UniProtKB-KW"/>
</dbReference>
<evidence type="ECO:0000256" key="11">
    <source>
        <dbReference type="ARBA" id="ARBA00023136"/>
    </source>
</evidence>
<evidence type="ECO:0000256" key="3">
    <source>
        <dbReference type="ARBA" id="ARBA00004752"/>
    </source>
</evidence>
<dbReference type="Gene3D" id="1.10.10.1230">
    <property type="entry name" value="Penicillin-binding protein, N-terminal non-catalytic domain, head sub-domain"/>
    <property type="match status" value="1"/>
</dbReference>
<dbReference type="Gene3D" id="3.90.1310.10">
    <property type="entry name" value="Penicillin-binding protein 2a (Domain 2)"/>
    <property type="match status" value="1"/>
</dbReference>
<evidence type="ECO:0000256" key="12">
    <source>
        <dbReference type="ARBA" id="ARBA00023316"/>
    </source>
</evidence>
<dbReference type="InterPro" id="IPR036138">
    <property type="entry name" value="PBP_dimer_sf"/>
</dbReference>
<dbReference type="SUPFAM" id="SSF56519">
    <property type="entry name" value="Penicillin binding protein dimerisation domain"/>
    <property type="match status" value="1"/>
</dbReference>
<comment type="pathway">
    <text evidence="3">Cell wall biogenesis; peptidoglycan biosynthesis.</text>
</comment>
<comment type="caution">
    <text evidence="17">The sequence shown here is derived from an EMBL/GenBank/DDBJ whole genome shotgun (WGS) entry which is preliminary data.</text>
</comment>
<comment type="similarity">
    <text evidence="4">Belongs to the transpeptidase family.</text>
</comment>
<reference evidence="17 18" key="1">
    <citation type="submission" date="2020-08" db="EMBL/GenBank/DDBJ databases">
        <title>Genomic Encyclopedia of Type Strains, Phase IV (KMG-IV): sequencing the most valuable type-strain genomes for metagenomic binning, comparative biology and taxonomic classification.</title>
        <authorList>
            <person name="Goeker M."/>
        </authorList>
    </citation>
    <scope>NUCLEOTIDE SEQUENCE [LARGE SCALE GENOMIC DNA]</scope>
    <source>
        <strain evidence="17 18">DSM 24696</strain>
    </source>
</reference>
<dbReference type="RefSeq" id="WP_184664333.1">
    <property type="nucleotide sequence ID" value="NZ_JACHHB010000009.1"/>
</dbReference>
<dbReference type="EC" id="3.4.16.4" evidence="5"/>
<dbReference type="GO" id="GO:0071555">
    <property type="term" value="P:cell wall organization"/>
    <property type="evidence" value="ECO:0007669"/>
    <property type="project" value="UniProtKB-KW"/>
</dbReference>
<evidence type="ECO:0000256" key="6">
    <source>
        <dbReference type="ARBA" id="ARBA00022475"/>
    </source>
</evidence>
<dbReference type="GO" id="GO:0005886">
    <property type="term" value="C:plasma membrane"/>
    <property type="evidence" value="ECO:0007669"/>
    <property type="project" value="UniProtKB-SubCell"/>
</dbReference>
<dbReference type="InterPro" id="IPR050515">
    <property type="entry name" value="Beta-lactam/transpept"/>
</dbReference>
<dbReference type="Pfam" id="PF03717">
    <property type="entry name" value="PBP_dimer"/>
    <property type="match status" value="1"/>
</dbReference>
<evidence type="ECO:0000256" key="1">
    <source>
        <dbReference type="ARBA" id="ARBA00004167"/>
    </source>
</evidence>
<keyword evidence="8" id="KW-0133">Cell shape</keyword>
<keyword evidence="18" id="KW-1185">Reference proteome</keyword>
<evidence type="ECO:0000313" key="18">
    <source>
        <dbReference type="Proteomes" id="UP000551878"/>
    </source>
</evidence>
<evidence type="ECO:0000256" key="2">
    <source>
        <dbReference type="ARBA" id="ARBA00004236"/>
    </source>
</evidence>
<keyword evidence="11 14" id="KW-0472">Membrane</keyword>
<keyword evidence="12" id="KW-0961">Cell wall biogenesis/degradation</keyword>
<evidence type="ECO:0000256" key="8">
    <source>
        <dbReference type="ARBA" id="ARBA00022960"/>
    </source>
</evidence>
<dbReference type="InterPro" id="IPR005311">
    <property type="entry name" value="PBP_dimer"/>
</dbReference>
<dbReference type="AlphaFoldDB" id="A0A840QRA2"/>
<gene>
    <name evidence="17" type="ORF">HNQ41_002084</name>
</gene>
<accession>A0A840QRA2</accession>
<evidence type="ECO:0000256" key="4">
    <source>
        <dbReference type="ARBA" id="ARBA00007171"/>
    </source>
</evidence>
<dbReference type="GO" id="GO:0009002">
    <property type="term" value="F:serine-type D-Ala-D-Ala carboxypeptidase activity"/>
    <property type="evidence" value="ECO:0007669"/>
    <property type="project" value="UniProtKB-EC"/>
</dbReference>
<dbReference type="EMBL" id="JACHHB010000009">
    <property type="protein sequence ID" value="MBB5173894.1"/>
    <property type="molecule type" value="Genomic_DNA"/>
</dbReference>
<evidence type="ECO:0000256" key="14">
    <source>
        <dbReference type="SAM" id="Phobius"/>
    </source>
</evidence>
<dbReference type="Proteomes" id="UP000551878">
    <property type="component" value="Unassembled WGS sequence"/>
</dbReference>